<evidence type="ECO:0000313" key="3">
    <source>
        <dbReference type="Proteomes" id="UP000800035"/>
    </source>
</evidence>
<accession>A0A6A5TUW2</accession>
<feature type="region of interest" description="Disordered" evidence="1">
    <location>
        <begin position="103"/>
        <end position="127"/>
    </location>
</feature>
<proteinExistence type="predicted"/>
<sequence length="127" mass="13248">MSTGGLAFFCMWALEESSRAVASSGAGAWGEGDEAESGAIFIQGTLVGFTRIGCTGNERHTANGLTGRGTVQSGASTAAARDFRERAPLQQDDGTFMLRVQNAENGGCELTTAPESKQDSPGGRHQY</sequence>
<evidence type="ECO:0000256" key="1">
    <source>
        <dbReference type="SAM" id="MobiDB-lite"/>
    </source>
</evidence>
<reference evidence="2" key="1">
    <citation type="journal article" date="2020" name="Stud. Mycol.">
        <title>101 Dothideomycetes genomes: a test case for predicting lifestyles and emergence of pathogens.</title>
        <authorList>
            <person name="Haridas S."/>
            <person name="Albert R."/>
            <person name="Binder M."/>
            <person name="Bloem J."/>
            <person name="Labutti K."/>
            <person name="Salamov A."/>
            <person name="Andreopoulos B."/>
            <person name="Baker S."/>
            <person name="Barry K."/>
            <person name="Bills G."/>
            <person name="Bluhm B."/>
            <person name="Cannon C."/>
            <person name="Castanera R."/>
            <person name="Culley D."/>
            <person name="Daum C."/>
            <person name="Ezra D."/>
            <person name="Gonzalez J."/>
            <person name="Henrissat B."/>
            <person name="Kuo A."/>
            <person name="Liang C."/>
            <person name="Lipzen A."/>
            <person name="Lutzoni F."/>
            <person name="Magnuson J."/>
            <person name="Mondo S."/>
            <person name="Nolan M."/>
            <person name="Ohm R."/>
            <person name="Pangilinan J."/>
            <person name="Park H.-J."/>
            <person name="Ramirez L."/>
            <person name="Alfaro M."/>
            <person name="Sun H."/>
            <person name="Tritt A."/>
            <person name="Yoshinaga Y."/>
            <person name="Zwiers L.-H."/>
            <person name="Turgeon B."/>
            <person name="Goodwin S."/>
            <person name="Spatafora J."/>
            <person name="Crous P."/>
            <person name="Grigoriev I."/>
        </authorList>
    </citation>
    <scope>NUCLEOTIDE SEQUENCE</scope>
    <source>
        <strain evidence="2">CBS 675.92</strain>
    </source>
</reference>
<protein>
    <submittedName>
        <fullName evidence="2">Uncharacterized protein</fullName>
    </submittedName>
</protein>
<name>A0A6A5TUW2_9PLEO</name>
<dbReference type="Proteomes" id="UP000800035">
    <property type="component" value="Unassembled WGS sequence"/>
</dbReference>
<evidence type="ECO:0000313" key="2">
    <source>
        <dbReference type="EMBL" id="KAF1956218.1"/>
    </source>
</evidence>
<organism evidence="2 3">
    <name type="scientific">Byssothecium circinans</name>
    <dbReference type="NCBI Taxonomy" id="147558"/>
    <lineage>
        <taxon>Eukaryota</taxon>
        <taxon>Fungi</taxon>
        <taxon>Dikarya</taxon>
        <taxon>Ascomycota</taxon>
        <taxon>Pezizomycotina</taxon>
        <taxon>Dothideomycetes</taxon>
        <taxon>Pleosporomycetidae</taxon>
        <taxon>Pleosporales</taxon>
        <taxon>Massarineae</taxon>
        <taxon>Massarinaceae</taxon>
        <taxon>Byssothecium</taxon>
    </lineage>
</organism>
<gene>
    <name evidence="2" type="ORF">CC80DRAFT_548515</name>
</gene>
<feature type="region of interest" description="Disordered" evidence="1">
    <location>
        <begin position="59"/>
        <end position="79"/>
    </location>
</feature>
<keyword evidence="3" id="KW-1185">Reference proteome</keyword>
<dbReference type="AlphaFoldDB" id="A0A6A5TUW2"/>
<dbReference type="EMBL" id="ML976992">
    <property type="protein sequence ID" value="KAF1956218.1"/>
    <property type="molecule type" value="Genomic_DNA"/>
</dbReference>